<dbReference type="InterPro" id="IPR036388">
    <property type="entry name" value="WH-like_DNA-bd_sf"/>
</dbReference>
<dbReference type="GO" id="GO:0003677">
    <property type="term" value="F:DNA binding"/>
    <property type="evidence" value="ECO:0007669"/>
    <property type="project" value="UniProtKB-KW"/>
</dbReference>
<evidence type="ECO:0000313" key="6">
    <source>
        <dbReference type="Proteomes" id="UP000199050"/>
    </source>
</evidence>
<dbReference type="GO" id="GO:0015833">
    <property type="term" value="P:peptide transport"/>
    <property type="evidence" value="ECO:0007669"/>
    <property type="project" value="TreeGrafter"/>
</dbReference>
<accession>A0A1G9B4Q1</accession>
<evidence type="ECO:0000259" key="4">
    <source>
        <dbReference type="Pfam" id="PF12793"/>
    </source>
</evidence>
<feature type="domain" description="Solute-binding protein family 5" evidence="3">
    <location>
        <begin position="173"/>
        <end position="381"/>
    </location>
</feature>
<dbReference type="EMBL" id="FNDX01000039">
    <property type="protein sequence ID" value="SDK34084.1"/>
    <property type="molecule type" value="Genomic_DNA"/>
</dbReference>
<protein>
    <submittedName>
        <fullName evidence="5">DNA-binding transcriptional regulator SgrR of sgrS sRNA, contains a MarR-type HTH domain and a solute-binding domain</fullName>
    </submittedName>
</protein>
<dbReference type="Pfam" id="PF00496">
    <property type="entry name" value="SBP_bac_5"/>
    <property type="match status" value="1"/>
</dbReference>
<gene>
    <name evidence="5" type="ORF">SAMN05216192_13910</name>
</gene>
<dbReference type="Pfam" id="PF12793">
    <property type="entry name" value="SgrR_N"/>
    <property type="match status" value="1"/>
</dbReference>
<dbReference type="InterPro" id="IPR036390">
    <property type="entry name" value="WH_DNA-bd_sf"/>
</dbReference>
<dbReference type="OrthoDB" id="5894719at2"/>
<sequence>MKLHSQFLRLHSMHGGAEEASVTLDELAHTLGCTHRNTLHVIKKLAEQGWVCWTPSRGRGRRSSLRFLADAEEIALSSMMQAISSSEIRSAIDGIRGHARSSSLQDTLQGWLLAYFGYHSELRSDKRIDTLRLPVRQQLHNLDPLYMNLLAESFVSSHVFDGLVARSGGQDRIIPALAHTWDTSEQRTVWTFHLRKDVLFHHGKVLAAEDVVYSFKRMMDSSQRLLYSNIFRDIREVKALNPGTVRFLLKQPNELFLPFLCTSRAAIVPRDLETAFAGSFGRRPAGTGPFKLVEMNEDLCTLEVFPYYFQGRAHLDRVEILHVPWDISAAESETGSAFHIVHNPSSGGPAAWSRIHSEYSVRKFVTCNTKKKGPLSDPLIRAEVLSCLGGGLTSAGDNAAGRQQSEAAPAIESGSAGVADDTVGLDGVDNTAESKTSAKIMACASAPALQIATIPQYAGDAEAVAAKLTGCGYACHVLSVSPEEFKGPVRLQADLILFSLLRDQDEQLRLSDLYSTMVQHLEPQIRADIEGRLQIIAREPDSKTRAAGFQQIEDSLRQKHQLHILYEKPAETAYLPSVRGVTFNSQGWVDLRHLWFPPEL</sequence>
<dbReference type="Gene3D" id="3.40.190.10">
    <property type="entry name" value="Periplasmic binding protein-like II"/>
    <property type="match status" value="1"/>
</dbReference>
<dbReference type="PANTHER" id="PTHR30290">
    <property type="entry name" value="PERIPLASMIC BINDING COMPONENT OF ABC TRANSPORTER"/>
    <property type="match status" value="1"/>
</dbReference>
<dbReference type="SUPFAM" id="SSF53850">
    <property type="entry name" value="Periplasmic binding protein-like II"/>
    <property type="match status" value="1"/>
</dbReference>
<evidence type="ECO:0000259" key="3">
    <source>
        <dbReference type="Pfam" id="PF00496"/>
    </source>
</evidence>
<evidence type="ECO:0000313" key="5">
    <source>
        <dbReference type="EMBL" id="SDK34084.1"/>
    </source>
</evidence>
<dbReference type="STRING" id="1174501.SAMN05216192_13910"/>
<dbReference type="AlphaFoldDB" id="A0A1G9B4Q1"/>
<evidence type="ECO:0000256" key="1">
    <source>
        <dbReference type="ARBA" id="ARBA00023125"/>
    </source>
</evidence>
<keyword evidence="1 5" id="KW-0238">DNA-binding</keyword>
<dbReference type="Gene3D" id="1.10.10.10">
    <property type="entry name" value="Winged helix-like DNA-binding domain superfamily/Winged helix DNA-binding domain"/>
    <property type="match status" value="1"/>
</dbReference>
<organism evidence="5 6">
    <name type="scientific">Paenibacillus typhae</name>
    <dbReference type="NCBI Taxonomy" id="1174501"/>
    <lineage>
        <taxon>Bacteria</taxon>
        <taxon>Bacillati</taxon>
        <taxon>Bacillota</taxon>
        <taxon>Bacilli</taxon>
        <taxon>Bacillales</taxon>
        <taxon>Paenibacillaceae</taxon>
        <taxon>Paenibacillus</taxon>
    </lineage>
</organism>
<dbReference type="InterPro" id="IPR025370">
    <property type="entry name" value="SgrR_HTH_N"/>
</dbReference>
<dbReference type="SUPFAM" id="SSF46785">
    <property type="entry name" value="Winged helix' DNA-binding domain"/>
    <property type="match status" value="1"/>
</dbReference>
<dbReference type="InterPro" id="IPR000914">
    <property type="entry name" value="SBP_5_dom"/>
</dbReference>
<reference evidence="6" key="1">
    <citation type="submission" date="2016-10" db="EMBL/GenBank/DDBJ databases">
        <authorList>
            <person name="Varghese N."/>
            <person name="Submissions S."/>
        </authorList>
    </citation>
    <scope>NUCLEOTIDE SEQUENCE [LARGE SCALE GENOMIC DNA]</scope>
    <source>
        <strain evidence="6">CGMCC 1.11012</strain>
    </source>
</reference>
<dbReference type="RefSeq" id="WP_090718023.1">
    <property type="nucleotide sequence ID" value="NZ_CBCSKY010000040.1"/>
</dbReference>
<evidence type="ECO:0000256" key="2">
    <source>
        <dbReference type="SAM" id="MobiDB-lite"/>
    </source>
</evidence>
<dbReference type="Proteomes" id="UP000199050">
    <property type="component" value="Unassembled WGS sequence"/>
</dbReference>
<name>A0A1G9B4Q1_9BACL</name>
<proteinExistence type="predicted"/>
<keyword evidence="6" id="KW-1185">Reference proteome</keyword>
<feature type="region of interest" description="Disordered" evidence="2">
    <location>
        <begin position="398"/>
        <end position="417"/>
    </location>
</feature>
<dbReference type="InterPro" id="IPR039424">
    <property type="entry name" value="SBP_5"/>
</dbReference>
<dbReference type="PANTHER" id="PTHR30290:SF72">
    <property type="entry name" value="HTH-TYPE TRANSCRIPTIONAL REGULATOR SGRR"/>
    <property type="match status" value="1"/>
</dbReference>
<feature type="domain" description="Transcriptional regulator SgrR N-terminal HTH" evidence="4">
    <location>
        <begin position="2"/>
        <end position="96"/>
    </location>
</feature>
<dbReference type="GO" id="GO:1904680">
    <property type="term" value="F:peptide transmembrane transporter activity"/>
    <property type="evidence" value="ECO:0007669"/>
    <property type="project" value="TreeGrafter"/>
</dbReference>